<evidence type="ECO:0000313" key="2">
    <source>
        <dbReference type="EMBL" id="KZD05846.1"/>
    </source>
</evidence>
<gene>
    <name evidence="2" type="ORF">AUP43_02745</name>
</gene>
<comment type="caution">
    <text evidence="2">The sequence shown here is derived from an EMBL/GenBank/DDBJ whole genome shotgun (WGS) entry which is preliminary data.</text>
</comment>
<name>A0A154VX13_9PROT</name>
<dbReference type="Proteomes" id="UP000076400">
    <property type="component" value="Unassembled WGS sequence"/>
</dbReference>
<dbReference type="EMBL" id="LPXN01000127">
    <property type="protein sequence ID" value="KZD05846.1"/>
    <property type="molecule type" value="Genomic_DNA"/>
</dbReference>
<evidence type="ECO:0008006" key="4">
    <source>
        <dbReference type="Google" id="ProtNLM"/>
    </source>
</evidence>
<protein>
    <recommendedName>
        <fullName evidence="4">Motility protein</fullName>
    </recommendedName>
</protein>
<evidence type="ECO:0000313" key="3">
    <source>
        <dbReference type="Proteomes" id="UP000076400"/>
    </source>
</evidence>
<evidence type="ECO:0000256" key="1">
    <source>
        <dbReference type="SAM" id="MobiDB-lite"/>
    </source>
</evidence>
<sequence>MAIGNVGGAQNLAIVGLQSERQQTQTLAQVVGNATEGAAQVARSNQETPPPAPQESGRGSLLDISV</sequence>
<dbReference type="AlphaFoldDB" id="A0A154VX13"/>
<keyword evidence="3" id="KW-1185">Reference proteome</keyword>
<accession>A0A154VX13</accession>
<reference evidence="2 3" key="1">
    <citation type="submission" date="2015-12" db="EMBL/GenBank/DDBJ databases">
        <title>Genome sequence of Oceanibaculum pacificum MCCC 1A02656.</title>
        <authorList>
            <person name="Lu L."/>
            <person name="Lai Q."/>
            <person name="Shao Z."/>
            <person name="Qian P."/>
        </authorList>
    </citation>
    <scope>NUCLEOTIDE SEQUENCE [LARGE SCALE GENOMIC DNA]</scope>
    <source>
        <strain evidence="2 3">MCCC 1A02656</strain>
    </source>
</reference>
<dbReference type="STRING" id="580166.AUP43_02745"/>
<feature type="region of interest" description="Disordered" evidence="1">
    <location>
        <begin position="38"/>
        <end position="66"/>
    </location>
</feature>
<dbReference type="RefSeq" id="WP_067557934.1">
    <property type="nucleotide sequence ID" value="NZ_LPXN01000127.1"/>
</dbReference>
<proteinExistence type="predicted"/>
<organism evidence="2 3">
    <name type="scientific">Oceanibaculum pacificum</name>
    <dbReference type="NCBI Taxonomy" id="580166"/>
    <lineage>
        <taxon>Bacteria</taxon>
        <taxon>Pseudomonadati</taxon>
        <taxon>Pseudomonadota</taxon>
        <taxon>Alphaproteobacteria</taxon>
        <taxon>Rhodospirillales</taxon>
        <taxon>Oceanibaculaceae</taxon>
        <taxon>Oceanibaculum</taxon>
    </lineage>
</organism>